<reference evidence="2 3" key="1">
    <citation type="submission" date="2020-07" db="EMBL/GenBank/DDBJ databases">
        <title>Sequencing the genomes of 1000 actinobacteria strains.</title>
        <authorList>
            <person name="Klenk H.-P."/>
        </authorList>
    </citation>
    <scope>NUCLEOTIDE SEQUENCE [LARGE SCALE GENOMIC DNA]</scope>
    <source>
        <strain evidence="2 3">DSM 42178</strain>
    </source>
</reference>
<comment type="caution">
    <text evidence="2">The sequence shown here is derived from an EMBL/GenBank/DDBJ whole genome shotgun (WGS) entry which is preliminary data.</text>
</comment>
<feature type="compositionally biased region" description="Polar residues" evidence="1">
    <location>
        <begin position="1"/>
        <end position="11"/>
    </location>
</feature>
<dbReference type="EMBL" id="JACBZD010000001">
    <property type="protein sequence ID" value="NYI06096.1"/>
    <property type="molecule type" value="Genomic_DNA"/>
</dbReference>
<accession>A0A852ZUN5</accession>
<protein>
    <submittedName>
        <fullName evidence="2">Uncharacterized protein</fullName>
    </submittedName>
</protein>
<dbReference type="AlphaFoldDB" id="A0A852ZUN5"/>
<evidence type="ECO:0000313" key="3">
    <source>
        <dbReference type="Proteomes" id="UP000567795"/>
    </source>
</evidence>
<evidence type="ECO:0000313" key="2">
    <source>
        <dbReference type="EMBL" id="NYI06096.1"/>
    </source>
</evidence>
<sequence>MTQADSATTALRRSLDSDAECARPGQATTRKKKRRRATCTDDLPAGWTAFFSKADPAVEGYWYAVAPYLAANLPPYKPGTDEQQTLSQTVVAYTWADLHEKVAAEVELYRKITDD</sequence>
<organism evidence="2 3">
    <name type="scientific">Allostreptomyces psammosilenae</name>
    <dbReference type="NCBI Taxonomy" id="1892865"/>
    <lineage>
        <taxon>Bacteria</taxon>
        <taxon>Bacillati</taxon>
        <taxon>Actinomycetota</taxon>
        <taxon>Actinomycetes</taxon>
        <taxon>Kitasatosporales</taxon>
        <taxon>Streptomycetaceae</taxon>
        <taxon>Allostreptomyces</taxon>
    </lineage>
</organism>
<gene>
    <name evidence="2" type="ORF">FHU37_003039</name>
</gene>
<name>A0A852ZUN5_9ACTN</name>
<evidence type="ECO:0000256" key="1">
    <source>
        <dbReference type="SAM" id="MobiDB-lite"/>
    </source>
</evidence>
<dbReference type="RefSeq" id="WP_179814730.1">
    <property type="nucleotide sequence ID" value="NZ_JACBZD010000001.1"/>
</dbReference>
<feature type="region of interest" description="Disordered" evidence="1">
    <location>
        <begin position="1"/>
        <end position="38"/>
    </location>
</feature>
<dbReference type="Proteomes" id="UP000567795">
    <property type="component" value="Unassembled WGS sequence"/>
</dbReference>
<proteinExistence type="predicted"/>
<keyword evidence="3" id="KW-1185">Reference proteome</keyword>